<dbReference type="Pfam" id="PF00654">
    <property type="entry name" value="Voltage_CLC"/>
    <property type="match status" value="1"/>
</dbReference>
<evidence type="ECO:0000256" key="6">
    <source>
        <dbReference type="ARBA" id="ARBA00023136"/>
    </source>
</evidence>
<sequence>MNVIPSPRPRRGPLPRLRILLRRLRRAASVRRLVMGLFAGIASGLLASAFFASLELFRQLYLVATVGIHLLSPGGDHFFHAMPGPSRPWLLPLGLGVVGLVTGYVFTRLIPESLRSGTDGTDAMIKAFHRHGGIIRPRVFFLRAAGAIATMATGGSAGSEGPMSQLGGGMGAYLAQRLGLSARERRILLLAGAAGGLGAIFRAPLGGALTAVEVIYREDFEAEAVLPAVVSSVTAYTIFTLFFGSGAIFTVPNYHFTDIRELPLYAFLAVFCSGAAWVYLRSFFFMKHRVFEVLQSRLGLPLTAALGGASMGVLGIFFPQTLSSGYGWVEKAILGDLGPAFLLALFLGKTLATSLTIGSGLSGGMFAPTLFAGGAAGGIVGQIGHRLWPEVVATPGSYTLVGMAAFFSGVAGAPVGPLIMVCEITQGYGLLAPLMLCSALCMVFCRRVKLYENQVDNKFESPAHLGDATVNILEELRVEDFYLPGKVTILEEGVTLKALTDIIAGTTQIAFPVKAADGRLTGILTMQDVRNVLFENTLFELVVVRDLARPPVTLTPDASLYDALMLFVDQELPQIPVVDPENQDTVLGLLGRENVFAAYSATLKEIKSEA</sequence>
<evidence type="ECO:0000256" key="3">
    <source>
        <dbReference type="ARBA" id="ARBA00022692"/>
    </source>
</evidence>
<keyword evidence="5" id="KW-0406">Ion transport</keyword>
<evidence type="ECO:0000256" key="1">
    <source>
        <dbReference type="ARBA" id="ARBA00004141"/>
    </source>
</evidence>
<evidence type="ECO:0000259" key="12">
    <source>
        <dbReference type="PROSITE" id="PS51371"/>
    </source>
</evidence>
<dbReference type="InterPro" id="IPR001807">
    <property type="entry name" value="ClC"/>
</dbReference>
<reference evidence="13 14" key="1">
    <citation type="submission" date="2020-02" db="EMBL/GenBank/DDBJ databases">
        <title>Comparative genomics of sulfur disproportionating microorganisms.</title>
        <authorList>
            <person name="Ward L.M."/>
            <person name="Bertran E."/>
            <person name="Johnston D.T."/>
        </authorList>
    </citation>
    <scope>NUCLEOTIDE SEQUENCE [LARGE SCALE GENOMIC DNA]</scope>
    <source>
        <strain evidence="13 14">DSM 3696</strain>
    </source>
</reference>
<evidence type="ECO:0000256" key="10">
    <source>
        <dbReference type="PROSITE-ProRule" id="PRU00703"/>
    </source>
</evidence>
<dbReference type="PANTHER" id="PTHR43427">
    <property type="entry name" value="CHLORIDE CHANNEL PROTEIN CLC-E"/>
    <property type="match status" value="1"/>
</dbReference>
<keyword evidence="2" id="KW-0813">Transport</keyword>
<comment type="caution">
    <text evidence="13">The sequence shown here is derived from an EMBL/GenBank/DDBJ whole genome shotgun (WGS) entry which is preliminary data.</text>
</comment>
<evidence type="ECO:0000256" key="2">
    <source>
        <dbReference type="ARBA" id="ARBA00022448"/>
    </source>
</evidence>
<dbReference type="PANTHER" id="PTHR43427:SF6">
    <property type="entry name" value="CHLORIDE CHANNEL PROTEIN CLC-E"/>
    <property type="match status" value="1"/>
</dbReference>
<dbReference type="CDD" id="cd00400">
    <property type="entry name" value="Voltage_gated_ClC"/>
    <property type="match status" value="1"/>
</dbReference>
<feature type="transmembrane region" description="Helical" evidence="11">
    <location>
        <begin position="225"/>
        <end position="250"/>
    </location>
</feature>
<dbReference type="Pfam" id="PF00571">
    <property type="entry name" value="CBS"/>
    <property type="match status" value="1"/>
</dbReference>
<evidence type="ECO:0000313" key="14">
    <source>
        <dbReference type="Proteomes" id="UP000469724"/>
    </source>
</evidence>
<dbReference type="PRINTS" id="PR00762">
    <property type="entry name" value="CLCHANNEL"/>
</dbReference>
<name>A0A7K3NL07_9BACT</name>
<dbReference type="InterPro" id="IPR014743">
    <property type="entry name" value="Cl-channel_core"/>
</dbReference>
<dbReference type="InterPro" id="IPR050368">
    <property type="entry name" value="ClC-type_chloride_channel"/>
</dbReference>
<dbReference type="AlphaFoldDB" id="A0A7K3NL07"/>
<feature type="transmembrane region" description="Helical" evidence="11">
    <location>
        <begin position="33"/>
        <end position="54"/>
    </location>
</feature>
<protein>
    <submittedName>
        <fullName evidence="13">Chloride channel protein</fullName>
    </submittedName>
</protein>
<feature type="transmembrane region" description="Helical" evidence="11">
    <location>
        <begin position="340"/>
        <end position="359"/>
    </location>
</feature>
<feature type="transmembrane region" description="Helical" evidence="11">
    <location>
        <begin position="400"/>
        <end position="421"/>
    </location>
</feature>
<keyword evidence="8" id="KW-0868">Chloride</keyword>
<feature type="transmembrane region" description="Helical" evidence="11">
    <location>
        <begin position="262"/>
        <end position="280"/>
    </location>
</feature>
<keyword evidence="9" id="KW-0407">Ion channel</keyword>
<keyword evidence="14" id="KW-1185">Reference proteome</keyword>
<evidence type="ECO:0000256" key="7">
    <source>
        <dbReference type="ARBA" id="ARBA00023173"/>
    </source>
</evidence>
<evidence type="ECO:0000256" key="9">
    <source>
        <dbReference type="ARBA" id="ARBA00023303"/>
    </source>
</evidence>
<evidence type="ECO:0000313" key="13">
    <source>
        <dbReference type="EMBL" id="NDY56871.1"/>
    </source>
</evidence>
<dbReference type="CDD" id="cd04613">
    <property type="entry name" value="CBS_pair_voltage-gated_CLC_bac"/>
    <property type="match status" value="1"/>
</dbReference>
<organism evidence="13 14">
    <name type="scientific">Desulfolutivibrio sulfodismutans</name>
    <dbReference type="NCBI Taxonomy" id="63561"/>
    <lineage>
        <taxon>Bacteria</taxon>
        <taxon>Pseudomonadati</taxon>
        <taxon>Thermodesulfobacteriota</taxon>
        <taxon>Desulfovibrionia</taxon>
        <taxon>Desulfovibrionales</taxon>
        <taxon>Desulfovibrionaceae</taxon>
        <taxon>Desulfolutivibrio</taxon>
    </lineage>
</organism>
<gene>
    <name evidence="13" type="ORF">G3N56_08970</name>
</gene>
<dbReference type="Gene3D" id="1.10.3080.10">
    <property type="entry name" value="Clc chloride channel"/>
    <property type="match status" value="1"/>
</dbReference>
<dbReference type="RefSeq" id="WP_163301919.1">
    <property type="nucleotide sequence ID" value="NZ_JAAGRQ010000030.1"/>
</dbReference>
<dbReference type="GO" id="GO:0034707">
    <property type="term" value="C:chloride channel complex"/>
    <property type="evidence" value="ECO:0007669"/>
    <property type="project" value="UniProtKB-KW"/>
</dbReference>
<feature type="transmembrane region" description="Helical" evidence="11">
    <location>
        <begin position="187"/>
        <end position="205"/>
    </location>
</feature>
<dbReference type="SUPFAM" id="SSF81340">
    <property type="entry name" value="Clc chloride channel"/>
    <property type="match status" value="1"/>
</dbReference>
<comment type="subcellular location">
    <subcellularLocation>
        <location evidence="1">Membrane</location>
        <topology evidence="1">Multi-pass membrane protein</topology>
    </subcellularLocation>
</comment>
<feature type="transmembrane region" description="Helical" evidence="11">
    <location>
        <begin position="300"/>
        <end position="319"/>
    </location>
</feature>
<dbReference type="EMBL" id="JAAGRQ010000030">
    <property type="protein sequence ID" value="NDY56871.1"/>
    <property type="molecule type" value="Genomic_DNA"/>
</dbReference>
<dbReference type="PROSITE" id="PS51371">
    <property type="entry name" value="CBS"/>
    <property type="match status" value="1"/>
</dbReference>
<keyword evidence="10" id="KW-0129">CBS domain</keyword>
<accession>A0A7K3NL07</accession>
<evidence type="ECO:0000256" key="8">
    <source>
        <dbReference type="ARBA" id="ARBA00023214"/>
    </source>
</evidence>
<dbReference type="InterPro" id="IPR046342">
    <property type="entry name" value="CBS_dom_sf"/>
</dbReference>
<keyword evidence="3 11" id="KW-0812">Transmembrane</keyword>
<proteinExistence type="predicted"/>
<feature type="transmembrane region" description="Helical" evidence="11">
    <location>
        <begin position="427"/>
        <end position="445"/>
    </location>
</feature>
<dbReference type="GO" id="GO:0005254">
    <property type="term" value="F:chloride channel activity"/>
    <property type="evidence" value="ECO:0007669"/>
    <property type="project" value="UniProtKB-KW"/>
</dbReference>
<evidence type="ECO:0000256" key="5">
    <source>
        <dbReference type="ARBA" id="ARBA00023065"/>
    </source>
</evidence>
<dbReference type="Proteomes" id="UP000469724">
    <property type="component" value="Unassembled WGS sequence"/>
</dbReference>
<feature type="transmembrane region" description="Helical" evidence="11">
    <location>
        <begin position="89"/>
        <end position="107"/>
    </location>
</feature>
<keyword evidence="6 11" id="KW-0472">Membrane</keyword>
<dbReference type="InterPro" id="IPR000644">
    <property type="entry name" value="CBS_dom"/>
</dbReference>
<keyword evidence="7" id="KW-0869">Chloride channel</keyword>
<evidence type="ECO:0000256" key="11">
    <source>
        <dbReference type="SAM" id="Phobius"/>
    </source>
</evidence>
<dbReference type="Gene3D" id="3.10.580.10">
    <property type="entry name" value="CBS-domain"/>
    <property type="match status" value="1"/>
</dbReference>
<feature type="transmembrane region" description="Helical" evidence="11">
    <location>
        <begin position="365"/>
        <end position="388"/>
    </location>
</feature>
<evidence type="ECO:0000256" key="4">
    <source>
        <dbReference type="ARBA" id="ARBA00022989"/>
    </source>
</evidence>
<dbReference type="SUPFAM" id="SSF54631">
    <property type="entry name" value="CBS-domain pair"/>
    <property type="match status" value="1"/>
</dbReference>
<feature type="domain" description="CBS" evidence="12">
    <location>
        <begin position="547"/>
        <end position="608"/>
    </location>
</feature>
<keyword evidence="4 11" id="KW-1133">Transmembrane helix</keyword>